<dbReference type="SUPFAM" id="SSF53955">
    <property type="entry name" value="Lysozyme-like"/>
    <property type="match status" value="1"/>
</dbReference>
<dbReference type="AlphaFoldDB" id="A0A0F9HV13"/>
<protein>
    <recommendedName>
        <fullName evidence="7">Lysozyme</fullName>
    </recommendedName>
</protein>
<keyword evidence="5" id="KW-0326">Glycosidase</keyword>
<dbReference type="GO" id="GO:0031640">
    <property type="term" value="P:killing of cells of another organism"/>
    <property type="evidence" value="ECO:0007669"/>
    <property type="project" value="UniProtKB-KW"/>
</dbReference>
<evidence type="ECO:0008006" key="7">
    <source>
        <dbReference type="Google" id="ProtNLM"/>
    </source>
</evidence>
<dbReference type="InterPro" id="IPR002196">
    <property type="entry name" value="Glyco_hydro_24"/>
</dbReference>
<keyword evidence="3" id="KW-0081">Bacteriolytic enzyme</keyword>
<dbReference type="GO" id="GO:0009253">
    <property type="term" value="P:peptidoglycan catabolic process"/>
    <property type="evidence" value="ECO:0007669"/>
    <property type="project" value="InterPro"/>
</dbReference>
<dbReference type="InterPro" id="IPR034690">
    <property type="entry name" value="Endolysin_T4_type"/>
</dbReference>
<dbReference type="GO" id="GO:0003796">
    <property type="term" value="F:lysozyme activity"/>
    <property type="evidence" value="ECO:0007669"/>
    <property type="project" value="UniProtKB-EC"/>
</dbReference>
<gene>
    <name evidence="6" type="ORF">LCGC14_1657660</name>
</gene>
<dbReference type="Gene3D" id="1.10.530.40">
    <property type="match status" value="1"/>
</dbReference>
<name>A0A0F9HV13_9ZZZZ</name>
<evidence type="ECO:0000256" key="5">
    <source>
        <dbReference type="ARBA" id="ARBA00023295"/>
    </source>
</evidence>
<keyword evidence="4" id="KW-0378">Hydrolase</keyword>
<dbReference type="HAMAP" id="MF_04110">
    <property type="entry name" value="ENDOLYSIN_T4"/>
    <property type="match status" value="1"/>
</dbReference>
<dbReference type="InterPro" id="IPR051018">
    <property type="entry name" value="Bacteriophage_GH24"/>
</dbReference>
<comment type="caution">
    <text evidence="6">The sequence shown here is derived from an EMBL/GenBank/DDBJ whole genome shotgun (WGS) entry which is preliminary data.</text>
</comment>
<evidence type="ECO:0000256" key="3">
    <source>
        <dbReference type="ARBA" id="ARBA00022638"/>
    </source>
</evidence>
<dbReference type="GO" id="GO:0016998">
    <property type="term" value="P:cell wall macromolecule catabolic process"/>
    <property type="evidence" value="ECO:0007669"/>
    <property type="project" value="InterPro"/>
</dbReference>
<evidence type="ECO:0000313" key="6">
    <source>
        <dbReference type="EMBL" id="KKM19241.1"/>
    </source>
</evidence>
<evidence type="ECO:0000256" key="1">
    <source>
        <dbReference type="ARBA" id="ARBA00000632"/>
    </source>
</evidence>
<sequence>MIFLGSFGFGAAMLGLSLGGAVAEDIYLPKETSTAIEPDEQAQLSPIRLWKSKALFIPAMSEPPVAKVVFAGIASDADFLSVAVPFVGRWEGLRLVAYRDVVGVWTVCYGETKGVQPRDRYTKPECDAMLARELIDYRTRLHRYFSSETKQRRLPVHRDTAYTSLAYNVGVGGTGRSTAVRRLNAGDIAGGCKAITWWDKAGGKVWRGLVVRRGEDYDKCMIGVMT</sequence>
<proteinExistence type="inferred from homology"/>
<comment type="catalytic activity">
    <reaction evidence="1">
        <text>Hydrolysis of (1-&gt;4)-beta-linkages between N-acetylmuramic acid and N-acetyl-D-glucosamine residues in a peptidoglycan and between N-acetyl-D-glucosamine residues in chitodextrins.</text>
        <dbReference type="EC" id="3.2.1.17"/>
    </reaction>
</comment>
<organism evidence="6">
    <name type="scientific">marine sediment metagenome</name>
    <dbReference type="NCBI Taxonomy" id="412755"/>
    <lineage>
        <taxon>unclassified sequences</taxon>
        <taxon>metagenomes</taxon>
        <taxon>ecological metagenomes</taxon>
    </lineage>
</organism>
<dbReference type="Pfam" id="PF00959">
    <property type="entry name" value="Phage_lysozyme"/>
    <property type="match status" value="1"/>
</dbReference>
<dbReference type="CDD" id="cd16900">
    <property type="entry name" value="endolysin_R21-like"/>
    <property type="match status" value="1"/>
</dbReference>
<keyword evidence="2" id="KW-0929">Antimicrobial</keyword>
<dbReference type="PANTHER" id="PTHR38107">
    <property type="match status" value="1"/>
</dbReference>
<evidence type="ECO:0000256" key="2">
    <source>
        <dbReference type="ARBA" id="ARBA00022529"/>
    </source>
</evidence>
<reference evidence="6" key="1">
    <citation type="journal article" date="2015" name="Nature">
        <title>Complex archaea that bridge the gap between prokaryotes and eukaryotes.</title>
        <authorList>
            <person name="Spang A."/>
            <person name="Saw J.H."/>
            <person name="Jorgensen S.L."/>
            <person name="Zaremba-Niedzwiedzka K."/>
            <person name="Martijn J."/>
            <person name="Lind A.E."/>
            <person name="van Eijk R."/>
            <person name="Schleper C."/>
            <person name="Guy L."/>
            <person name="Ettema T.J."/>
        </authorList>
    </citation>
    <scope>NUCLEOTIDE SEQUENCE</scope>
</reference>
<dbReference type="EMBL" id="LAZR01014036">
    <property type="protein sequence ID" value="KKM19241.1"/>
    <property type="molecule type" value="Genomic_DNA"/>
</dbReference>
<evidence type="ECO:0000256" key="4">
    <source>
        <dbReference type="ARBA" id="ARBA00022801"/>
    </source>
</evidence>
<dbReference type="InterPro" id="IPR023346">
    <property type="entry name" value="Lysozyme-like_dom_sf"/>
</dbReference>
<accession>A0A0F9HV13</accession>
<dbReference type="PANTHER" id="PTHR38107:SF3">
    <property type="entry name" value="LYSOZYME RRRD-RELATED"/>
    <property type="match status" value="1"/>
</dbReference>
<dbReference type="GO" id="GO:0042742">
    <property type="term" value="P:defense response to bacterium"/>
    <property type="evidence" value="ECO:0007669"/>
    <property type="project" value="UniProtKB-KW"/>
</dbReference>
<dbReference type="InterPro" id="IPR023347">
    <property type="entry name" value="Lysozyme_dom_sf"/>
</dbReference>